<dbReference type="SUPFAM" id="SSF54909">
    <property type="entry name" value="Dimeric alpha+beta barrel"/>
    <property type="match status" value="1"/>
</dbReference>
<accession>A0A1E5XPU7</accession>
<evidence type="ECO:0000313" key="2">
    <source>
        <dbReference type="Proteomes" id="UP000095463"/>
    </source>
</evidence>
<keyword evidence="2" id="KW-1185">Reference proteome</keyword>
<organism evidence="1 2">
    <name type="scientific">Devosia insulae DS-56</name>
    <dbReference type="NCBI Taxonomy" id="1116389"/>
    <lineage>
        <taxon>Bacteria</taxon>
        <taxon>Pseudomonadati</taxon>
        <taxon>Pseudomonadota</taxon>
        <taxon>Alphaproteobacteria</taxon>
        <taxon>Hyphomicrobiales</taxon>
        <taxon>Devosiaceae</taxon>
        <taxon>Devosia</taxon>
    </lineage>
</organism>
<sequence length="107" mass="12202">MILRQWSARIRSADEARYVAYIEETGAAHYAATDGNLGFQILTSAEADGLSTITTLSWWTDLEAVKRFAGENYQRAQYYPEDDAFLVERTEFVQHHLVRTSQMSGVH</sequence>
<protein>
    <recommendedName>
        <fullName evidence="3">ABM domain-containing protein</fullName>
    </recommendedName>
</protein>
<evidence type="ECO:0008006" key="3">
    <source>
        <dbReference type="Google" id="ProtNLM"/>
    </source>
</evidence>
<name>A0A1E5XPU7_9HYPH</name>
<reference evidence="1 2" key="1">
    <citation type="journal article" date="2015" name="Genome Announc.">
        <title>Genome Assemblies of Three Soil-Associated Devosia species: D. insulae, D. limi, and D. soli.</title>
        <authorList>
            <person name="Hassan Y.I."/>
            <person name="Lepp D."/>
            <person name="Zhou T."/>
        </authorList>
    </citation>
    <scope>NUCLEOTIDE SEQUENCE [LARGE SCALE GENOMIC DNA]</scope>
    <source>
        <strain evidence="1 2">DS-56</strain>
    </source>
</reference>
<evidence type="ECO:0000313" key="1">
    <source>
        <dbReference type="EMBL" id="OEO30626.1"/>
    </source>
</evidence>
<dbReference type="InterPro" id="IPR011008">
    <property type="entry name" value="Dimeric_a/b-barrel"/>
</dbReference>
<dbReference type="Proteomes" id="UP000095463">
    <property type="component" value="Unassembled WGS sequence"/>
</dbReference>
<gene>
    <name evidence="1" type="ORF">VW23_020355</name>
</gene>
<dbReference type="RefSeq" id="WP_069910171.1">
    <property type="nucleotide sequence ID" value="NZ_LAJE02000195.1"/>
</dbReference>
<dbReference type="EMBL" id="LAJE02000195">
    <property type="protein sequence ID" value="OEO30626.1"/>
    <property type="molecule type" value="Genomic_DNA"/>
</dbReference>
<comment type="caution">
    <text evidence="1">The sequence shown here is derived from an EMBL/GenBank/DDBJ whole genome shotgun (WGS) entry which is preliminary data.</text>
</comment>
<dbReference type="OrthoDB" id="7210869at2"/>
<dbReference type="AlphaFoldDB" id="A0A1E5XPU7"/>
<proteinExistence type="predicted"/>